<evidence type="ECO:0000313" key="1">
    <source>
        <dbReference type="EMBL" id="KAK6310727.1"/>
    </source>
</evidence>
<dbReference type="EMBL" id="JAGTTL010000016">
    <property type="protein sequence ID" value="KAK6310727.1"/>
    <property type="molecule type" value="Genomic_DNA"/>
</dbReference>
<evidence type="ECO:0000313" key="2">
    <source>
        <dbReference type="Proteomes" id="UP001356427"/>
    </source>
</evidence>
<sequence length="183" mass="19705">MKACWTFFKVKDKNDAAEARRGLFQTGGGPPSKGIDPLSQKICEMIPQQFAPLLNPYDDDGQLDPPIFIELTPCAVEKQQCLDLAPAAKTPDRPSKRPRTDINQAHIDVLELHCTQTTIVKDSAVLGGSWPSSYDVESQMVGGRSNPGEGPAAKALEFCPGDDKVACCDGTECACGLVVEKKV</sequence>
<name>A0AAN8LEK0_9TELE</name>
<keyword evidence="2" id="KW-1185">Reference proteome</keyword>
<comment type="caution">
    <text evidence="1">The sequence shown here is derived from an EMBL/GenBank/DDBJ whole genome shotgun (WGS) entry which is preliminary data.</text>
</comment>
<dbReference type="AlphaFoldDB" id="A0AAN8LEK0"/>
<gene>
    <name evidence="1" type="ORF">J4Q44_G00187820</name>
</gene>
<dbReference type="Proteomes" id="UP001356427">
    <property type="component" value="Unassembled WGS sequence"/>
</dbReference>
<accession>A0AAN8LEK0</accession>
<proteinExistence type="predicted"/>
<organism evidence="1 2">
    <name type="scientific">Coregonus suidteri</name>
    <dbReference type="NCBI Taxonomy" id="861788"/>
    <lineage>
        <taxon>Eukaryota</taxon>
        <taxon>Metazoa</taxon>
        <taxon>Chordata</taxon>
        <taxon>Craniata</taxon>
        <taxon>Vertebrata</taxon>
        <taxon>Euteleostomi</taxon>
        <taxon>Actinopterygii</taxon>
        <taxon>Neopterygii</taxon>
        <taxon>Teleostei</taxon>
        <taxon>Protacanthopterygii</taxon>
        <taxon>Salmoniformes</taxon>
        <taxon>Salmonidae</taxon>
        <taxon>Coregoninae</taxon>
        <taxon>Coregonus</taxon>
    </lineage>
</organism>
<protein>
    <submittedName>
        <fullName evidence="1">Uncharacterized protein</fullName>
    </submittedName>
</protein>
<reference evidence="1 2" key="1">
    <citation type="submission" date="2021-04" db="EMBL/GenBank/DDBJ databases">
        <authorList>
            <person name="De Guttry C."/>
            <person name="Zahm M."/>
            <person name="Klopp C."/>
            <person name="Cabau C."/>
            <person name="Louis A."/>
            <person name="Berthelot C."/>
            <person name="Parey E."/>
            <person name="Roest Crollius H."/>
            <person name="Montfort J."/>
            <person name="Robinson-Rechavi M."/>
            <person name="Bucao C."/>
            <person name="Bouchez O."/>
            <person name="Gislard M."/>
            <person name="Lluch J."/>
            <person name="Milhes M."/>
            <person name="Lampietro C."/>
            <person name="Lopez Roques C."/>
            <person name="Donnadieu C."/>
            <person name="Braasch I."/>
            <person name="Desvignes T."/>
            <person name="Postlethwait J."/>
            <person name="Bobe J."/>
            <person name="Wedekind C."/>
            <person name="Guiguen Y."/>
        </authorList>
    </citation>
    <scope>NUCLEOTIDE SEQUENCE [LARGE SCALE GENOMIC DNA]</scope>
    <source>
        <strain evidence="1">Cs_M1</strain>
        <tissue evidence="1">Blood</tissue>
    </source>
</reference>